<keyword evidence="3" id="KW-0808">Transferase</keyword>
<protein>
    <submittedName>
        <fullName evidence="3">Casein kinase 1-like protein HD16</fullName>
    </submittedName>
</protein>
<dbReference type="EMBL" id="NCVQ01000003">
    <property type="protein sequence ID" value="PWZ37107.1"/>
    <property type="molecule type" value="Genomic_DNA"/>
</dbReference>
<name>A0A3L6FQG8_MAIZE</name>
<dbReference type="GO" id="GO:0005524">
    <property type="term" value="F:ATP binding"/>
    <property type="evidence" value="ECO:0007669"/>
    <property type="project" value="UniProtKB-UniRule"/>
</dbReference>
<reference evidence="3 4" key="1">
    <citation type="journal article" date="2018" name="Nat. Genet.">
        <title>Extensive intraspecific gene order and gene structural variations between Mo17 and other maize genomes.</title>
        <authorList>
            <person name="Sun S."/>
            <person name="Zhou Y."/>
            <person name="Chen J."/>
            <person name="Shi J."/>
            <person name="Zhao H."/>
            <person name="Zhao H."/>
            <person name="Song W."/>
            <person name="Zhang M."/>
            <person name="Cui Y."/>
            <person name="Dong X."/>
            <person name="Liu H."/>
            <person name="Ma X."/>
            <person name="Jiao Y."/>
            <person name="Wang B."/>
            <person name="Wei X."/>
            <person name="Stein J.C."/>
            <person name="Glaubitz J.C."/>
            <person name="Lu F."/>
            <person name="Yu G."/>
            <person name="Liang C."/>
            <person name="Fengler K."/>
            <person name="Li B."/>
            <person name="Rafalski A."/>
            <person name="Schnable P.S."/>
            <person name="Ware D.H."/>
            <person name="Buckler E.S."/>
            <person name="Lai J."/>
        </authorList>
    </citation>
    <scope>NUCLEOTIDE SEQUENCE [LARGE SCALE GENOMIC DNA]</scope>
    <source>
        <strain evidence="4">cv. Missouri 17</strain>
        <tissue evidence="3">Seedling</tissue>
    </source>
</reference>
<evidence type="ECO:0000256" key="2">
    <source>
        <dbReference type="SAM" id="MobiDB-lite"/>
    </source>
</evidence>
<keyword evidence="3" id="KW-0418">Kinase</keyword>
<dbReference type="AlphaFoldDB" id="A0A3L6FQG8"/>
<evidence type="ECO:0000313" key="3">
    <source>
        <dbReference type="EMBL" id="PWZ37107.1"/>
    </source>
</evidence>
<keyword evidence="1" id="KW-0067">ATP-binding</keyword>
<gene>
    <name evidence="3" type="primary">HD16_0</name>
    <name evidence="3" type="ORF">Zm00014a_013942</name>
</gene>
<organism evidence="3 4">
    <name type="scientific">Zea mays</name>
    <name type="common">Maize</name>
    <dbReference type="NCBI Taxonomy" id="4577"/>
    <lineage>
        <taxon>Eukaryota</taxon>
        <taxon>Viridiplantae</taxon>
        <taxon>Streptophyta</taxon>
        <taxon>Embryophyta</taxon>
        <taxon>Tracheophyta</taxon>
        <taxon>Spermatophyta</taxon>
        <taxon>Magnoliopsida</taxon>
        <taxon>Liliopsida</taxon>
        <taxon>Poales</taxon>
        <taxon>Poaceae</taxon>
        <taxon>PACMAD clade</taxon>
        <taxon>Panicoideae</taxon>
        <taxon>Andropogonodae</taxon>
        <taxon>Andropogoneae</taxon>
        <taxon>Tripsacinae</taxon>
        <taxon>Zea</taxon>
    </lineage>
</organism>
<feature type="binding site" evidence="1">
    <location>
        <position position="186"/>
    </location>
    <ligand>
        <name>ATP</name>
        <dbReference type="ChEBI" id="CHEBI:30616"/>
    </ligand>
</feature>
<accession>A0A3L6FQG8</accession>
<dbReference type="InterPro" id="IPR017441">
    <property type="entry name" value="Protein_kinase_ATP_BS"/>
</dbReference>
<dbReference type="Gene3D" id="3.30.200.20">
    <property type="entry name" value="Phosphorylase Kinase, domain 1"/>
    <property type="match status" value="1"/>
</dbReference>
<dbReference type="SUPFAM" id="SSF56112">
    <property type="entry name" value="Protein kinase-like (PK-like)"/>
    <property type="match status" value="1"/>
</dbReference>
<evidence type="ECO:0000313" key="4">
    <source>
        <dbReference type="Proteomes" id="UP000251960"/>
    </source>
</evidence>
<dbReference type="GO" id="GO:0016301">
    <property type="term" value="F:kinase activity"/>
    <property type="evidence" value="ECO:0007669"/>
    <property type="project" value="UniProtKB-KW"/>
</dbReference>
<dbReference type="PROSITE" id="PS00107">
    <property type="entry name" value="PROTEIN_KINASE_ATP"/>
    <property type="match status" value="1"/>
</dbReference>
<dbReference type="Proteomes" id="UP000251960">
    <property type="component" value="Chromosome 2"/>
</dbReference>
<proteinExistence type="predicted"/>
<comment type="caution">
    <text evidence="3">The sequence shown here is derived from an EMBL/GenBank/DDBJ whole genome shotgun (WGS) entry which is preliminary data.</text>
</comment>
<evidence type="ECO:0000256" key="1">
    <source>
        <dbReference type="PROSITE-ProRule" id="PRU10141"/>
    </source>
</evidence>
<feature type="region of interest" description="Disordered" evidence="2">
    <location>
        <begin position="66"/>
        <end position="92"/>
    </location>
</feature>
<dbReference type="ExpressionAtlas" id="A0A3L6FQG8">
    <property type="expression patterns" value="baseline and differential"/>
</dbReference>
<sequence>MPNSGHKGQDKIGCCCCTSSSTWHSKRNNAAEFRGWAKWFHKKGYKYSCDATFWVTKGKITPKYLSNRTGRVAGQKEEAQNSQGHDDKQMNTKDAKLVGYPHSDEEEHLDFTSLSSFERVEGHLNFVPLASYCNLLEPGKVQVGNSPEYITDRKLGKGGFGHVYVGRRVSGGAARTGPDAYEVALKLEHRNSKGCNYGPPYEWQGMDMLGPSLWDVWNSMGQA</sequence>
<feature type="compositionally biased region" description="Basic and acidic residues" evidence="2">
    <location>
        <begin position="74"/>
        <end position="92"/>
    </location>
</feature>
<dbReference type="InterPro" id="IPR011009">
    <property type="entry name" value="Kinase-like_dom_sf"/>
</dbReference>
<keyword evidence="1" id="KW-0547">Nucleotide-binding</keyword>